<dbReference type="PANTHER" id="PTHR43586:SF8">
    <property type="entry name" value="CYSTEINE DESULFURASE 1, CHLOROPLASTIC"/>
    <property type="match status" value="1"/>
</dbReference>
<evidence type="ECO:0000256" key="1">
    <source>
        <dbReference type="ARBA" id="ARBA00001933"/>
    </source>
</evidence>
<evidence type="ECO:0000256" key="5">
    <source>
        <dbReference type="ARBA" id="ARBA00022898"/>
    </source>
</evidence>
<dbReference type="GO" id="GO:0031071">
    <property type="term" value="F:cysteine desulfurase activity"/>
    <property type="evidence" value="ECO:0007669"/>
    <property type="project" value="UniProtKB-EC"/>
</dbReference>
<dbReference type="CDD" id="cd06453">
    <property type="entry name" value="SufS_like"/>
    <property type="match status" value="1"/>
</dbReference>
<proteinExistence type="inferred from homology"/>
<keyword evidence="5" id="KW-0663">Pyridoxal phosphate</keyword>
<evidence type="ECO:0000259" key="7">
    <source>
        <dbReference type="Pfam" id="PF00266"/>
    </source>
</evidence>
<dbReference type="InterPro" id="IPR015422">
    <property type="entry name" value="PyrdxlP-dep_Trfase_small"/>
</dbReference>
<dbReference type="InterPro" id="IPR015424">
    <property type="entry name" value="PyrdxlP-dep_Trfase"/>
</dbReference>
<dbReference type="GO" id="GO:0030170">
    <property type="term" value="F:pyridoxal phosphate binding"/>
    <property type="evidence" value="ECO:0007669"/>
    <property type="project" value="InterPro"/>
</dbReference>
<dbReference type="AlphaFoldDB" id="A0A6J4IRM4"/>
<dbReference type="GO" id="GO:0006534">
    <property type="term" value="P:cysteine metabolic process"/>
    <property type="evidence" value="ECO:0007669"/>
    <property type="project" value="InterPro"/>
</dbReference>
<dbReference type="EMBL" id="CADCSY010000126">
    <property type="protein sequence ID" value="CAA9260071.1"/>
    <property type="molecule type" value="Genomic_DNA"/>
</dbReference>
<name>A0A6J4IRM4_9ACTN</name>
<gene>
    <name evidence="8" type="ORF">AVDCRST_MAG20-2656</name>
</gene>
<keyword evidence="4 8" id="KW-0808">Transferase</keyword>
<dbReference type="NCBIfam" id="TIGR01979">
    <property type="entry name" value="sufS"/>
    <property type="match status" value="1"/>
</dbReference>
<dbReference type="PANTHER" id="PTHR43586">
    <property type="entry name" value="CYSTEINE DESULFURASE"/>
    <property type="match status" value="1"/>
</dbReference>
<evidence type="ECO:0000256" key="2">
    <source>
        <dbReference type="ARBA" id="ARBA00010447"/>
    </source>
</evidence>
<dbReference type="SUPFAM" id="SSF53383">
    <property type="entry name" value="PLP-dependent transferases"/>
    <property type="match status" value="1"/>
</dbReference>
<accession>A0A6J4IRM4</accession>
<protein>
    <recommendedName>
        <fullName evidence="3">cysteine desulfurase</fullName>
        <ecNumber evidence="3">2.8.1.7</ecNumber>
    </recommendedName>
</protein>
<comment type="cofactor">
    <cofactor evidence="1">
        <name>pyridoxal 5'-phosphate</name>
        <dbReference type="ChEBI" id="CHEBI:597326"/>
    </cofactor>
</comment>
<dbReference type="InterPro" id="IPR015421">
    <property type="entry name" value="PyrdxlP-dep_Trfase_major"/>
</dbReference>
<dbReference type="Pfam" id="PF00266">
    <property type="entry name" value="Aminotran_5"/>
    <property type="match status" value="1"/>
</dbReference>
<evidence type="ECO:0000256" key="4">
    <source>
        <dbReference type="ARBA" id="ARBA00022679"/>
    </source>
</evidence>
<dbReference type="EC" id="2.8.1.7" evidence="3"/>
<feature type="domain" description="Aminotransferase class V" evidence="7">
    <location>
        <begin position="36"/>
        <end position="408"/>
    </location>
</feature>
<comment type="catalytic activity">
    <reaction evidence="6">
        <text>(sulfur carrier)-H + L-cysteine = (sulfur carrier)-SH + L-alanine</text>
        <dbReference type="Rhea" id="RHEA:43892"/>
        <dbReference type="Rhea" id="RHEA-COMP:14737"/>
        <dbReference type="Rhea" id="RHEA-COMP:14739"/>
        <dbReference type="ChEBI" id="CHEBI:29917"/>
        <dbReference type="ChEBI" id="CHEBI:35235"/>
        <dbReference type="ChEBI" id="CHEBI:57972"/>
        <dbReference type="ChEBI" id="CHEBI:64428"/>
        <dbReference type="EC" id="2.8.1.7"/>
    </reaction>
</comment>
<dbReference type="Gene3D" id="3.40.640.10">
    <property type="entry name" value="Type I PLP-dependent aspartate aminotransferase-like (Major domain)"/>
    <property type="match status" value="1"/>
</dbReference>
<comment type="similarity">
    <text evidence="2">Belongs to the class-V pyridoxal-phosphate-dependent aminotransferase family. Csd subfamily.</text>
</comment>
<evidence type="ECO:0000256" key="6">
    <source>
        <dbReference type="ARBA" id="ARBA00050776"/>
    </source>
</evidence>
<reference evidence="8" key="1">
    <citation type="submission" date="2020-02" db="EMBL/GenBank/DDBJ databases">
        <authorList>
            <person name="Meier V. D."/>
        </authorList>
    </citation>
    <scope>NUCLEOTIDE SEQUENCE</scope>
    <source>
        <strain evidence="8">AVDCRST_MAG20</strain>
    </source>
</reference>
<dbReference type="InterPro" id="IPR010970">
    <property type="entry name" value="Cys_dSase_SufS"/>
</dbReference>
<evidence type="ECO:0000313" key="8">
    <source>
        <dbReference type="EMBL" id="CAA9260071.1"/>
    </source>
</evidence>
<evidence type="ECO:0000256" key="3">
    <source>
        <dbReference type="ARBA" id="ARBA00012239"/>
    </source>
</evidence>
<dbReference type="Gene3D" id="3.90.1150.10">
    <property type="entry name" value="Aspartate Aminotransferase, domain 1"/>
    <property type="match status" value="1"/>
</dbReference>
<organism evidence="8">
    <name type="scientific">uncultured Acidimicrobiales bacterium</name>
    <dbReference type="NCBI Taxonomy" id="310071"/>
    <lineage>
        <taxon>Bacteria</taxon>
        <taxon>Bacillati</taxon>
        <taxon>Actinomycetota</taxon>
        <taxon>Acidimicrobiia</taxon>
        <taxon>Acidimicrobiales</taxon>
        <taxon>environmental samples</taxon>
    </lineage>
</organism>
<dbReference type="InterPro" id="IPR000192">
    <property type="entry name" value="Aminotrans_V_dom"/>
</dbReference>
<sequence length="421" mass="45317">MAAALSTDSPPTVGLDVAAARADFPIFDARHDRRLVFLDTAASSQKPRAVLDAMTEYYETTHANVHRGVYDLAERATAMYEGARGTIGRFIGATSDREVLFTKNVTEAFNLIAHSWGRSNLRAGDAVLLTEMEHHANLVPWLMLAEERGIELRYLGVTDEGELDLSDLDAKLDGAKLLSFTAMSNVLGTLNPVRQLADAAHAAGAVVAVDGAQYVPHTTTDVAALGADLFAFTGHKMLGPTGIGVLWGREELLEAMPPFLGGGDMIRDVRLDGFTPNELPWKFEAGTPPIAEAVGLAAAVGELERYGMDAIRAHEQRVTGYAISSLQERFGDDFTVHGPRSIERRGGVLSFAFKAIHPHDISQVLNESGVCVRAGHHCAKPLMRRLGVGATARASFYVYNDTDDVDALADALDDAASMFAL</sequence>